<dbReference type="Proteomes" id="UP001184230">
    <property type="component" value="Unassembled WGS sequence"/>
</dbReference>
<dbReference type="Pfam" id="PF00126">
    <property type="entry name" value="HTH_1"/>
    <property type="match status" value="1"/>
</dbReference>
<dbReference type="Gene3D" id="3.40.190.290">
    <property type="match status" value="1"/>
</dbReference>
<organism evidence="6 7">
    <name type="scientific">Variovorax soli</name>
    <dbReference type="NCBI Taxonomy" id="376815"/>
    <lineage>
        <taxon>Bacteria</taxon>
        <taxon>Pseudomonadati</taxon>
        <taxon>Pseudomonadota</taxon>
        <taxon>Betaproteobacteria</taxon>
        <taxon>Burkholderiales</taxon>
        <taxon>Comamonadaceae</taxon>
        <taxon>Variovorax</taxon>
    </lineage>
</organism>
<evidence type="ECO:0000313" key="7">
    <source>
        <dbReference type="Proteomes" id="UP001184230"/>
    </source>
</evidence>
<accession>A0ABU1NHR7</accession>
<dbReference type="SUPFAM" id="SSF46785">
    <property type="entry name" value="Winged helix' DNA-binding domain"/>
    <property type="match status" value="1"/>
</dbReference>
<dbReference type="InterPro" id="IPR036388">
    <property type="entry name" value="WH-like_DNA-bd_sf"/>
</dbReference>
<dbReference type="Pfam" id="PF03466">
    <property type="entry name" value="LysR_substrate"/>
    <property type="match status" value="1"/>
</dbReference>
<evidence type="ECO:0000259" key="5">
    <source>
        <dbReference type="PROSITE" id="PS50931"/>
    </source>
</evidence>
<dbReference type="CDD" id="cd05466">
    <property type="entry name" value="PBP2_LTTR_substrate"/>
    <property type="match status" value="1"/>
</dbReference>
<dbReference type="InterPro" id="IPR000847">
    <property type="entry name" value="LysR_HTH_N"/>
</dbReference>
<dbReference type="SUPFAM" id="SSF53850">
    <property type="entry name" value="Periplasmic binding protein-like II"/>
    <property type="match status" value="1"/>
</dbReference>
<proteinExistence type="inferred from homology"/>
<feature type="domain" description="HTH lysR-type" evidence="5">
    <location>
        <begin position="1"/>
        <end position="59"/>
    </location>
</feature>
<keyword evidence="7" id="KW-1185">Reference proteome</keyword>
<evidence type="ECO:0000256" key="3">
    <source>
        <dbReference type="ARBA" id="ARBA00023125"/>
    </source>
</evidence>
<gene>
    <name evidence="6" type="ORF">J2739_003183</name>
</gene>
<comment type="caution">
    <text evidence="6">The sequence shown here is derived from an EMBL/GenBank/DDBJ whole genome shotgun (WGS) entry which is preliminary data.</text>
</comment>
<evidence type="ECO:0000313" key="6">
    <source>
        <dbReference type="EMBL" id="MDR6537406.1"/>
    </source>
</evidence>
<dbReference type="PRINTS" id="PR00039">
    <property type="entry name" value="HTHLYSR"/>
</dbReference>
<dbReference type="PANTHER" id="PTHR30419">
    <property type="entry name" value="HTH-TYPE TRANSCRIPTIONAL REGULATOR YBHD"/>
    <property type="match status" value="1"/>
</dbReference>
<evidence type="ECO:0000256" key="2">
    <source>
        <dbReference type="ARBA" id="ARBA00023015"/>
    </source>
</evidence>
<dbReference type="GO" id="GO:0003677">
    <property type="term" value="F:DNA binding"/>
    <property type="evidence" value="ECO:0007669"/>
    <property type="project" value="UniProtKB-KW"/>
</dbReference>
<sequence>MNLLASMRYLVALSEHRHFGRAAQACYITQPALSNALRALEGEFGVVIVKRGRTYAGLTHEGEAVLAAAHRMLHENEVLQQLLKSEEAHPRGSLRMAAVPTAIPILTRFAGRLQARHPGIAPTVLSMSSVELETGLESLSLDIALGYTERMHVREVKLTAWPQSIEHYFLVRRSAHTQALQIGEPIGWAEAGRLPLCLLTPEMHNRAILDQAFAAAGVAVAPAIETNSVLTLALSVGTGEVCAVLPGAMVDAIRSHGQLEALPLVAPEVRTPIGFMTQTAVRPSRALEAALALIQSPEWQQEVAAHSGALRGTPSFLS</sequence>
<reference evidence="6 7" key="1">
    <citation type="submission" date="2023-07" db="EMBL/GenBank/DDBJ databases">
        <title>Sorghum-associated microbial communities from plants grown in Nebraska, USA.</title>
        <authorList>
            <person name="Schachtman D."/>
        </authorList>
    </citation>
    <scope>NUCLEOTIDE SEQUENCE [LARGE SCALE GENOMIC DNA]</scope>
    <source>
        <strain evidence="6 7">DS1781</strain>
    </source>
</reference>
<dbReference type="EMBL" id="JAVDRF010000006">
    <property type="protein sequence ID" value="MDR6537406.1"/>
    <property type="molecule type" value="Genomic_DNA"/>
</dbReference>
<keyword evidence="3 6" id="KW-0238">DNA-binding</keyword>
<dbReference type="InterPro" id="IPR005119">
    <property type="entry name" value="LysR_subst-bd"/>
</dbReference>
<protein>
    <submittedName>
        <fullName evidence="6">DNA-binding transcriptional LysR family regulator</fullName>
    </submittedName>
</protein>
<keyword evidence="4" id="KW-0804">Transcription</keyword>
<dbReference type="InterPro" id="IPR050950">
    <property type="entry name" value="HTH-type_LysR_regulators"/>
</dbReference>
<name>A0ABU1NHR7_9BURK</name>
<comment type="similarity">
    <text evidence="1">Belongs to the LysR transcriptional regulatory family.</text>
</comment>
<dbReference type="PROSITE" id="PS50931">
    <property type="entry name" value="HTH_LYSR"/>
    <property type="match status" value="1"/>
</dbReference>
<dbReference type="InterPro" id="IPR036390">
    <property type="entry name" value="WH_DNA-bd_sf"/>
</dbReference>
<keyword evidence="2" id="KW-0805">Transcription regulation</keyword>
<evidence type="ECO:0000256" key="4">
    <source>
        <dbReference type="ARBA" id="ARBA00023163"/>
    </source>
</evidence>
<dbReference type="Gene3D" id="1.10.10.10">
    <property type="entry name" value="Winged helix-like DNA-binding domain superfamily/Winged helix DNA-binding domain"/>
    <property type="match status" value="1"/>
</dbReference>
<evidence type="ECO:0000256" key="1">
    <source>
        <dbReference type="ARBA" id="ARBA00009437"/>
    </source>
</evidence>
<dbReference type="PANTHER" id="PTHR30419:SF31">
    <property type="entry name" value="BLR3139 PROTEIN"/>
    <property type="match status" value="1"/>
</dbReference>
<dbReference type="RefSeq" id="WP_309903298.1">
    <property type="nucleotide sequence ID" value="NZ_JAVDRF010000006.1"/>
</dbReference>